<accession>A0ABX7RC84</accession>
<reference evidence="3 4" key="1">
    <citation type="submission" date="2021-02" db="EMBL/GenBank/DDBJ databases">
        <title>Lysobacter arenosi sp. nov., isolated from soil of gangwondo yeongwol, south Korea.</title>
        <authorList>
            <person name="Kim K.R."/>
            <person name="Kim K.H."/>
            <person name="Jeon C.O."/>
        </authorList>
    </citation>
    <scope>NUCLEOTIDE SEQUENCE [LARGE SCALE GENOMIC DNA]</scope>
    <source>
        <strain evidence="3 4">R7</strain>
    </source>
</reference>
<dbReference type="InterPro" id="IPR032466">
    <property type="entry name" value="Metal_Hydrolase"/>
</dbReference>
<sequence>MLKQRDRLTLSLSSLFVALAFAGTAPAQPVTPGQPAEGKGEVVVTAQRLFDARSGRYVDSPQVLIRDGRIVSVGHAGDAAPAGARRVDLPGMTLLPGLIDMHVHLDSDPSYGGYTGLQFGDRFWSMLMVPHAQRTLMSGFTTVRNVGADAWNDVGLRQAIDEGKIVGPRVVTAAYSFGATGGHCDSTFFPPSMHQQSEFSADSPEEARKRVRELRKYGAQVIKICATGGVFSRNTEPGQQQMSFEDMKAVADEAHLWGIKVAAHAHGAGGIKDAIRAGVDTIEHASLIDDEGIRLARERGAWLSMDIYNTDYTQSEGKKNGVLEDNLRKDREVADIQRENFRKANKAGVKMIFGTDAGIYPHGNNGKQFAVMVRYGMTPAQAIQAATVNAAQALGREDVGVVEANRWADLIAVSGDPTQDVTLLESVPFVMKGGVVVKGATAL</sequence>
<evidence type="ECO:0000259" key="2">
    <source>
        <dbReference type="Pfam" id="PF01979"/>
    </source>
</evidence>
<feature type="signal peptide" evidence="1">
    <location>
        <begin position="1"/>
        <end position="27"/>
    </location>
</feature>
<name>A0ABX7RC84_9GAMM</name>
<dbReference type="Proteomes" id="UP000663400">
    <property type="component" value="Chromosome"/>
</dbReference>
<keyword evidence="4" id="KW-1185">Reference proteome</keyword>
<dbReference type="InterPro" id="IPR011059">
    <property type="entry name" value="Metal-dep_hydrolase_composite"/>
</dbReference>
<dbReference type="InterPro" id="IPR006680">
    <property type="entry name" value="Amidohydro-rel"/>
</dbReference>
<organism evidence="3 4">
    <name type="scientific">Lysobacter arenosi</name>
    <dbReference type="NCBI Taxonomy" id="2795387"/>
    <lineage>
        <taxon>Bacteria</taxon>
        <taxon>Pseudomonadati</taxon>
        <taxon>Pseudomonadota</taxon>
        <taxon>Gammaproteobacteria</taxon>
        <taxon>Lysobacterales</taxon>
        <taxon>Lysobacteraceae</taxon>
        <taxon>Lysobacter</taxon>
    </lineage>
</organism>
<dbReference type="SUPFAM" id="SSF51556">
    <property type="entry name" value="Metallo-dependent hydrolases"/>
    <property type="match status" value="1"/>
</dbReference>
<dbReference type="SUPFAM" id="SSF51338">
    <property type="entry name" value="Composite domain of metallo-dependent hydrolases"/>
    <property type="match status" value="1"/>
</dbReference>
<dbReference type="Pfam" id="PF01979">
    <property type="entry name" value="Amidohydro_1"/>
    <property type="match status" value="1"/>
</dbReference>
<dbReference type="Gene3D" id="3.20.20.140">
    <property type="entry name" value="Metal-dependent hydrolases"/>
    <property type="match status" value="1"/>
</dbReference>
<feature type="domain" description="Amidohydrolase-related" evidence="2">
    <location>
        <begin position="93"/>
        <end position="437"/>
    </location>
</feature>
<feature type="chain" id="PRO_5045619773" evidence="1">
    <location>
        <begin position="28"/>
        <end position="443"/>
    </location>
</feature>
<evidence type="ECO:0000256" key="1">
    <source>
        <dbReference type="SAM" id="SignalP"/>
    </source>
</evidence>
<evidence type="ECO:0000313" key="3">
    <source>
        <dbReference type="EMBL" id="QSX74516.1"/>
    </source>
</evidence>
<dbReference type="InterPro" id="IPR051781">
    <property type="entry name" value="Metallo-dep_Hydrolase"/>
</dbReference>
<dbReference type="EMBL" id="CP071517">
    <property type="protein sequence ID" value="QSX74516.1"/>
    <property type="molecule type" value="Genomic_DNA"/>
</dbReference>
<protein>
    <submittedName>
        <fullName evidence="3">Amidohydrolase family protein</fullName>
    </submittedName>
</protein>
<dbReference type="RefSeq" id="WP_200609208.1">
    <property type="nucleotide sequence ID" value="NZ_CP071517.1"/>
</dbReference>
<keyword evidence="1" id="KW-0732">Signal</keyword>
<dbReference type="PANTHER" id="PTHR43135">
    <property type="entry name" value="ALPHA-D-RIBOSE 1-METHYLPHOSPHONATE 5-TRIPHOSPHATE DIPHOSPHATASE"/>
    <property type="match status" value="1"/>
</dbReference>
<evidence type="ECO:0000313" key="4">
    <source>
        <dbReference type="Proteomes" id="UP000663400"/>
    </source>
</evidence>
<proteinExistence type="predicted"/>
<dbReference type="InterPro" id="IPR057744">
    <property type="entry name" value="OTAase-like"/>
</dbReference>
<dbReference type="Gene3D" id="2.30.40.10">
    <property type="entry name" value="Urease, subunit C, domain 1"/>
    <property type="match status" value="1"/>
</dbReference>
<dbReference type="PANTHER" id="PTHR43135:SF3">
    <property type="entry name" value="ALPHA-D-RIBOSE 1-METHYLPHOSPHONATE 5-TRIPHOSPHATE DIPHOSPHATASE"/>
    <property type="match status" value="1"/>
</dbReference>
<gene>
    <name evidence="3" type="ORF">HIV01_015240</name>
</gene>
<dbReference type="CDD" id="cd01299">
    <property type="entry name" value="Met_dep_hydrolase_A"/>
    <property type="match status" value="1"/>
</dbReference>